<dbReference type="OrthoDB" id="9797790at2"/>
<keyword evidence="5 10" id="KW-0812">Transmembrane</keyword>
<dbReference type="Proteomes" id="UP000093070">
    <property type="component" value="Chromosome"/>
</dbReference>
<evidence type="ECO:0000256" key="4">
    <source>
        <dbReference type="ARBA" id="ARBA00022475"/>
    </source>
</evidence>
<accession>A0A1B2H8C3</accession>
<dbReference type="PRINTS" id="PR00953">
    <property type="entry name" value="TYPE3IMRPROT"/>
</dbReference>
<proteinExistence type="inferred from homology"/>
<comment type="subcellular location">
    <subcellularLocation>
        <location evidence="10">Cell membrane</location>
        <topology evidence="10">Multi-pass membrane protein</topology>
    </subcellularLocation>
    <subcellularLocation>
        <location evidence="10">Bacterial flagellum basal body</location>
    </subcellularLocation>
</comment>
<name>A0A1B2H8C3_BUCDN</name>
<feature type="transmembrane region" description="Helical" evidence="10">
    <location>
        <begin position="179"/>
        <end position="204"/>
    </location>
</feature>
<dbReference type="InterPro" id="IPR002010">
    <property type="entry name" value="T3SS_IM_R"/>
</dbReference>
<evidence type="ECO:0000256" key="10">
    <source>
        <dbReference type="RuleBase" id="RU362071"/>
    </source>
</evidence>
<feature type="transmembrane region" description="Helical" evidence="10">
    <location>
        <begin position="216"/>
        <end position="240"/>
    </location>
</feature>
<keyword evidence="8 10" id="KW-0975">Bacterial flagellum</keyword>
<dbReference type="InterPro" id="IPR006303">
    <property type="entry name" value="FliR"/>
</dbReference>
<dbReference type="GO" id="GO:0006605">
    <property type="term" value="P:protein targeting"/>
    <property type="evidence" value="ECO:0007669"/>
    <property type="project" value="UniProtKB-UniRule"/>
</dbReference>
<evidence type="ECO:0000256" key="6">
    <source>
        <dbReference type="ARBA" id="ARBA00022989"/>
    </source>
</evidence>
<dbReference type="STRING" id="118101.ATN01_00410"/>
<keyword evidence="4 10" id="KW-1003">Cell membrane</keyword>
<feature type="transmembrane region" description="Helical" evidence="10">
    <location>
        <begin position="73"/>
        <end position="95"/>
    </location>
</feature>
<sequence length="260" mass="29573">MLTFNSFQLMTLISNFFWPMVRILSFVSIAPIFNDKLFNKKNKIILSAMISFLISPFLPKVQTVLFSDIGFVLLFQQILIGVVLGFTVQLLFVAANLSGEIIGLQIGLSFATFFNPNSYIGTSIISRLLNILMLLFFLVINAHLYFISMLIDSFYSMPIDNYLLNSNIFFTLLKFSSHIFLNSILFVLPIIIIFLTLSFIMSILNRLSPQISIFSIGFPLNLLTGILSLYFLISVTFPYFKKLLHESIFFISQTLLNVSG</sequence>
<dbReference type="PANTHER" id="PTHR30065">
    <property type="entry name" value="FLAGELLAR BIOSYNTHETIC PROTEIN FLIR"/>
    <property type="match status" value="1"/>
</dbReference>
<keyword evidence="11" id="KW-0969">Cilium</keyword>
<evidence type="ECO:0000256" key="9">
    <source>
        <dbReference type="NCBIfam" id="TIGR01400"/>
    </source>
</evidence>
<dbReference type="EMBL" id="CP013259">
    <property type="protein sequence ID" value="ANZ22326.1"/>
    <property type="molecule type" value="Genomic_DNA"/>
</dbReference>
<evidence type="ECO:0000313" key="12">
    <source>
        <dbReference type="Proteomes" id="UP000093070"/>
    </source>
</evidence>
<keyword evidence="11" id="KW-0966">Cell projection</keyword>
<comment type="function">
    <text evidence="1 10">Role in flagellar biosynthesis.</text>
</comment>
<evidence type="ECO:0000256" key="7">
    <source>
        <dbReference type="ARBA" id="ARBA00023136"/>
    </source>
</evidence>
<protein>
    <recommendedName>
        <fullName evidence="3 9">Flagellar biosynthetic protein FliR</fullName>
    </recommendedName>
</protein>
<feature type="transmembrane region" description="Helical" evidence="10">
    <location>
        <begin position="131"/>
        <end position="151"/>
    </location>
</feature>
<reference evidence="11 12" key="1">
    <citation type="submission" date="2015-11" db="EMBL/GenBank/DDBJ databases">
        <title>The complete genome of Buchnera aphidicola from Diuraphis noxia biotype SAM.</title>
        <authorList>
            <person name="Burger N.F.V."/>
            <person name="Oberholster A.-M."/>
        </authorList>
    </citation>
    <scope>NUCLEOTIDE SEQUENCE [LARGE SCALE GENOMIC DNA]</scope>
    <source>
        <strain evidence="11">SAM</strain>
    </source>
</reference>
<evidence type="ECO:0000313" key="11">
    <source>
        <dbReference type="EMBL" id="ANZ22326.1"/>
    </source>
</evidence>
<keyword evidence="6 10" id="KW-1133">Transmembrane helix</keyword>
<feature type="transmembrane region" description="Helical" evidence="10">
    <location>
        <begin position="12"/>
        <end position="32"/>
    </location>
</feature>
<dbReference type="PATRIC" id="fig|118101.4.peg.76"/>
<dbReference type="Pfam" id="PF01311">
    <property type="entry name" value="Bac_export_1"/>
    <property type="match status" value="1"/>
</dbReference>
<evidence type="ECO:0000256" key="3">
    <source>
        <dbReference type="ARBA" id="ARBA00021717"/>
    </source>
</evidence>
<feature type="transmembrane region" description="Helical" evidence="10">
    <location>
        <begin position="101"/>
        <end position="119"/>
    </location>
</feature>
<gene>
    <name evidence="11" type="primary">fliR</name>
    <name evidence="11" type="ORF">ATN01_00410</name>
</gene>
<dbReference type="GO" id="GO:0009425">
    <property type="term" value="C:bacterial-type flagellum basal body"/>
    <property type="evidence" value="ECO:0007669"/>
    <property type="project" value="UniProtKB-SubCell"/>
</dbReference>
<evidence type="ECO:0000256" key="2">
    <source>
        <dbReference type="ARBA" id="ARBA00009772"/>
    </source>
</evidence>
<keyword evidence="11" id="KW-0282">Flagellum</keyword>
<dbReference type="RefSeq" id="WP_075433146.1">
    <property type="nucleotide sequence ID" value="NZ_CP013259.1"/>
</dbReference>
<dbReference type="PANTHER" id="PTHR30065:SF8">
    <property type="entry name" value="FLAGELLAR BIOSYNTHETIC PROTEIN FLIR"/>
    <property type="match status" value="1"/>
</dbReference>
<evidence type="ECO:0000256" key="1">
    <source>
        <dbReference type="ARBA" id="ARBA00002578"/>
    </source>
</evidence>
<feature type="transmembrane region" description="Helical" evidence="10">
    <location>
        <begin position="44"/>
        <end position="61"/>
    </location>
</feature>
<evidence type="ECO:0000256" key="5">
    <source>
        <dbReference type="ARBA" id="ARBA00022692"/>
    </source>
</evidence>
<dbReference type="GO" id="GO:0044780">
    <property type="term" value="P:bacterial-type flagellum assembly"/>
    <property type="evidence" value="ECO:0007669"/>
    <property type="project" value="UniProtKB-UniRule"/>
</dbReference>
<dbReference type="AlphaFoldDB" id="A0A1B2H8C3"/>
<evidence type="ECO:0000256" key="8">
    <source>
        <dbReference type="ARBA" id="ARBA00023143"/>
    </source>
</evidence>
<comment type="similarity">
    <text evidence="2 10">Belongs to the FliR/MopE/SpaR family.</text>
</comment>
<organism evidence="11 12">
    <name type="scientific">Buchnera aphidicola subsp. Diuraphis noxia</name>
    <dbReference type="NCBI Taxonomy" id="118101"/>
    <lineage>
        <taxon>Bacteria</taxon>
        <taxon>Pseudomonadati</taxon>
        <taxon>Pseudomonadota</taxon>
        <taxon>Gammaproteobacteria</taxon>
        <taxon>Enterobacterales</taxon>
        <taxon>Erwiniaceae</taxon>
        <taxon>Buchnera</taxon>
    </lineage>
</organism>
<dbReference type="GO" id="GO:0005886">
    <property type="term" value="C:plasma membrane"/>
    <property type="evidence" value="ECO:0007669"/>
    <property type="project" value="UniProtKB-SubCell"/>
</dbReference>
<keyword evidence="7 10" id="KW-0472">Membrane</keyword>
<dbReference type="NCBIfam" id="TIGR01400">
    <property type="entry name" value="fliR"/>
    <property type="match status" value="1"/>
</dbReference>